<evidence type="ECO:0000313" key="2">
    <source>
        <dbReference type="Proteomes" id="UP001172082"/>
    </source>
</evidence>
<proteinExistence type="predicted"/>
<accession>A0ABT8KVR0</accession>
<dbReference type="SUPFAM" id="SSF51126">
    <property type="entry name" value="Pectin lyase-like"/>
    <property type="match status" value="1"/>
</dbReference>
<dbReference type="Proteomes" id="UP001172082">
    <property type="component" value="Unassembled WGS sequence"/>
</dbReference>
<reference evidence="1" key="1">
    <citation type="submission" date="2023-06" db="EMBL/GenBank/DDBJ databases">
        <title>Genomic of Parafulvivirga corallium.</title>
        <authorList>
            <person name="Wang G."/>
        </authorList>
    </citation>
    <scope>NUCLEOTIDE SEQUENCE</scope>
    <source>
        <strain evidence="1">BMA10</strain>
    </source>
</reference>
<dbReference type="InterPro" id="IPR012334">
    <property type="entry name" value="Pectin_lyas_fold"/>
</dbReference>
<organism evidence="1 2">
    <name type="scientific">Splendidivirga corallicola</name>
    <dbReference type="NCBI Taxonomy" id="3051826"/>
    <lineage>
        <taxon>Bacteria</taxon>
        <taxon>Pseudomonadati</taxon>
        <taxon>Bacteroidota</taxon>
        <taxon>Cytophagia</taxon>
        <taxon>Cytophagales</taxon>
        <taxon>Splendidivirgaceae</taxon>
        <taxon>Splendidivirga</taxon>
    </lineage>
</organism>
<dbReference type="Gene3D" id="2.160.20.10">
    <property type="entry name" value="Single-stranded right-handed beta-helix, Pectin lyase-like"/>
    <property type="match status" value="1"/>
</dbReference>
<comment type="caution">
    <text evidence="1">The sequence shown here is derived from an EMBL/GenBank/DDBJ whole genome shotgun (WGS) entry which is preliminary data.</text>
</comment>
<name>A0ABT8KVR0_9BACT</name>
<dbReference type="InterPro" id="IPR011050">
    <property type="entry name" value="Pectin_lyase_fold/virulence"/>
</dbReference>
<gene>
    <name evidence="1" type="ORF">QQ008_25940</name>
</gene>
<dbReference type="EMBL" id="JAUJEA010000013">
    <property type="protein sequence ID" value="MDN5204859.1"/>
    <property type="molecule type" value="Genomic_DNA"/>
</dbReference>
<dbReference type="RefSeq" id="WP_346754882.1">
    <property type="nucleotide sequence ID" value="NZ_JAUJEA010000013.1"/>
</dbReference>
<sequence length="538" mass="60693">MKKISPFIWMLTIHLISIDAYTKDFIVSSYGKKGKEVTGTIIDPFDAQYAFDGANGRIRPGDRILMRGGTYDPLVVRLSGSSQSIGTFPEWKGTQIHILPYDGERVIIESSAMGSKTTGIDKCLQIGDYDNGRFTGGEDVWVWNLEVTSANPNRIRTESGWVGATSGVWIYAKRCRLINCLVYDNPGVGVYSSVVGRESRIYGNIIFSNGYDDKDRGHGHNIYIQNEEGAGRKIVKHNILWKAANMGYQSYASFKTPSRGADISCIENISFNNGTISHTRKGVYQILVGGYSPVNNAEVDGNHVYNDNPGTGIKIGYSEQNTNTIYRNLVAKNNVIHNASFIVENPRDIRSFKNNKIIFVGTKMTLSHFDHYPLSATWDQNEYYDGIDKFQYRVLTSDPDGEAPWNHPVERKYYDFTEWRENLGIDRNAQYSADKPKNIVKIFKNEMELGRAHIVVHNFEGLDEAQIDLSAVLEKGQEYKLRDVQNLFGEVLISGKYNGSLLTVPLDLDVATPTKGNLRTISHTHRRFNVFLVEKMEK</sequence>
<evidence type="ECO:0008006" key="3">
    <source>
        <dbReference type="Google" id="ProtNLM"/>
    </source>
</evidence>
<protein>
    <recommendedName>
        <fullName evidence="3">Right handed beta helix domain-containing protein</fullName>
    </recommendedName>
</protein>
<evidence type="ECO:0000313" key="1">
    <source>
        <dbReference type="EMBL" id="MDN5204859.1"/>
    </source>
</evidence>
<keyword evidence="2" id="KW-1185">Reference proteome</keyword>